<dbReference type="AlphaFoldDB" id="A0A265UZR9"/>
<evidence type="ECO:0000256" key="1">
    <source>
        <dbReference type="SAM" id="Phobius"/>
    </source>
</evidence>
<feature type="transmembrane region" description="Helical" evidence="1">
    <location>
        <begin position="87"/>
        <end position="112"/>
    </location>
</feature>
<sequence length="230" mass="27390">MKVTKDQIQQLYAFTQKHYVEWYDVQTELVDHLANGIEDMWQKNPELSFEKALQIEFKKFGVTGFSDVVEQKTNALNKHYRKMVWKYFIAFFKLPKVVMTLFLIWVFHFVLVGLEDKFWFLLVVCLTLMFFPFRYIYKQGKIIKRRQKQTGKKWLFESTMVQLGGLMYVLNIGIYISIVFEIGEKLSNTKLVFLSAFLICFGLCLYVSICIVAPKLKQEMLKQYPNYQII</sequence>
<name>A0A265UZR9_9FLAO</name>
<keyword evidence="1" id="KW-1133">Transmembrane helix</keyword>
<evidence type="ECO:0000313" key="2">
    <source>
        <dbReference type="EMBL" id="OZV70799.1"/>
    </source>
</evidence>
<keyword evidence="3" id="KW-1185">Reference proteome</keyword>
<feature type="transmembrane region" description="Helical" evidence="1">
    <location>
        <begin position="118"/>
        <end position="137"/>
    </location>
</feature>
<keyword evidence="1" id="KW-0812">Transmembrane</keyword>
<accession>A0A265UZR9</accession>
<dbReference type="Proteomes" id="UP000216840">
    <property type="component" value="Unassembled WGS sequence"/>
</dbReference>
<organism evidence="2 3">
    <name type="scientific">Winogradskyella aurantia</name>
    <dbReference type="NCBI Taxonomy" id="1915063"/>
    <lineage>
        <taxon>Bacteria</taxon>
        <taxon>Pseudomonadati</taxon>
        <taxon>Bacteroidota</taxon>
        <taxon>Flavobacteriia</taxon>
        <taxon>Flavobacteriales</taxon>
        <taxon>Flavobacteriaceae</taxon>
        <taxon>Winogradskyella</taxon>
    </lineage>
</organism>
<feature type="transmembrane region" description="Helical" evidence="1">
    <location>
        <begin position="192"/>
        <end position="213"/>
    </location>
</feature>
<dbReference type="OrthoDB" id="662673at2"/>
<feature type="transmembrane region" description="Helical" evidence="1">
    <location>
        <begin position="158"/>
        <end position="180"/>
    </location>
</feature>
<gene>
    <name evidence="2" type="ORF">CA834_01410</name>
</gene>
<comment type="caution">
    <text evidence="2">The sequence shown here is derived from an EMBL/GenBank/DDBJ whole genome shotgun (WGS) entry which is preliminary data.</text>
</comment>
<dbReference type="RefSeq" id="WP_094966874.1">
    <property type="nucleotide sequence ID" value="NZ_NGJN01000001.1"/>
</dbReference>
<keyword evidence="1" id="KW-0472">Membrane</keyword>
<evidence type="ECO:0000313" key="3">
    <source>
        <dbReference type="Proteomes" id="UP000216840"/>
    </source>
</evidence>
<reference evidence="2 3" key="1">
    <citation type="submission" date="2017-05" db="EMBL/GenBank/DDBJ databases">
        <title>The draft genome sequence of Idiomarina salinarum WNB302.</title>
        <authorList>
            <person name="Sun Y."/>
            <person name="Chen B."/>
            <person name="Du Z."/>
        </authorList>
    </citation>
    <scope>NUCLEOTIDE SEQUENCE [LARGE SCALE GENOMIC DNA]</scope>
    <source>
        <strain evidence="2 3">WNB302</strain>
    </source>
</reference>
<dbReference type="EMBL" id="NGJN01000001">
    <property type="protein sequence ID" value="OZV70799.1"/>
    <property type="molecule type" value="Genomic_DNA"/>
</dbReference>
<protein>
    <submittedName>
        <fullName evidence="2">Uncharacterized protein</fullName>
    </submittedName>
</protein>
<proteinExistence type="predicted"/>